<dbReference type="Pfam" id="PF01958">
    <property type="entry name" value="Asp_DH_C"/>
    <property type="match status" value="1"/>
</dbReference>
<dbReference type="NCBIfam" id="NF009829">
    <property type="entry name" value="PRK13303.1-4"/>
    <property type="match status" value="1"/>
</dbReference>
<comment type="catalytic activity">
    <reaction evidence="6">
        <text>L-aspartate + NADP(+) + H2O = oxaloacetate + NH4(+) + NADPH + H(+)</text>
        <dbReference type="Rhea" id="RHEA:11784"/>
        <dbReference type="ChEBI" id="CHEBI:15377"/>
        <dbReference type="ChEBI" id="CHEBI:15378"/>
        <dbReference type="ChEBI" id="CHEBI:16452"/>
        <dbReference type="ChEBI" id="CHEBI:28938"/>
        <dbReference type="ChEBI" id="CHEBI:29991"/>
        <dbReference type="ChEBI" id="CHEBI:57783"/>
        <dbReference type="ChEBI" id="CHEBI:58349"/>
        <dbReference type="EC" id="1.4.1.21"/>
    </reaction>
</comment>
<dbReference type="GO" id="GO:0009435">
    <property type="term" value="P:NAD+ biosynthetic process"/>
    <property type="evidence" value="ECO:0007669"/>
    <property type="project" value="UniProtKB-UniRule"/>
</dbReference>
<keyword evidence="4 6" id="KW-0560">Oxidoreductase</keyword>
<dbReference type="InterPro" id="IPR005106">
    <property type="entry name" value="Asp/hSer_DH_NAD-bd"/>
</dbReference>
<keyword evidence="5 6" id="KW-0520">NAD</keyword>
<comment type="similarity">
    <text evidence="1 6">Belongs to the L-aspartate dehydrogenase family.</text>
</comment>
<dbReference type="InterPro" id="IPR036291">
    <property type="entry name" value="NAD(P)-bd_dom_sf"/>
</dbReference>
<dbReference type="PIRSF" id="PIRSF005227">
    <property type="entry name" value="Asp_dh_NAD_syn"/>
    <property type="match status" value="1"/>
</dbReference>
<dbReference type="GO" id="GO:0033735">
    <property type="term" value="F:aspartate dehydrogenase [NAD(P)+] activity"/>
    <property type="evidence" value="ECO:0007669"/>
    <property type="project" value="UniProtKB-EC"/>
</dbReference>
<evidence type="ECO:0000259" key="7">
    <source>
        <dbReference type="Pfam" id="PF01958"/>
    </source>
</evidence>
<accession>A0A927BSH0</accession>
<evidence type="ECO:0000256" key="1">
    <source>
        <dbReference type="ARBA" id="ARBA00008331"/>
    </source>
</evidence>
<comment type="function">
    <text evidence="6">Specifically catalyzes the NAD or NADP-dependent dehydrogenation of L-aspartate to iminoaspartate.</text>
</comment>
<reference evidence="9" key="1">
    <citation type="submission" date="2020-09" db="EMBL/GenBank/DDBJ databases">
        <title>A novel bacterium of genus Paenibacillus, isolated from South China Sea.</title>
        <authorList>
            <person name="Huang H."/>
            <person name="Mo K."/>
            <person name="Hu Y."/>
        </authorList>
    </citation>
    <scope>NUCLEOTIDE SEQUENCE</scope>
    <source>
        <strain evidence="9">IB182496</strain>
    </source>
</reference>
<feature type="binding site" evidence="6">
    <location>
        <position position="197"/>
    </location>
    <ligand>
        <name>NAD(+)</name>
        <dbReference type="ChEBI" id="CHEBI:57540"/>
    </ligand>
</feature>
<protein>
    <recommendedName>
        <fullName evidence="6">L-aspartate dehydrogenase</fullName>
        <ecNumber evidence="6">1.4.1.21</ecNumber>
    </recommendedName>
</protein>
<dbReference type="SUPFAM" id="SSF51735">
    <property type="entry name" value="NAD(P)-binding Rossmann-fold domains"/>
    <property type="match status" value="1"/>
</dbReference>
<evidence type="ECO:0000256" key="6">
    <source>
        <dbReference type="HAMAP-Rule" id="MF_01265"/>
    </source>
</evidence>
<dbReference type="AlphaFoldDB" id="A0A927BSH0"/>
<feature type="binding site" evidence="6">
    <location>
        <position position="131"/>
    </location>
    <ligand>
        <name>NAD(+)</name>
        <dbReference type="ChEBI" id="CHEBI:57540"/>
    </ligand>
</feature>
<sequence>MDTKIGQEALRVGVIGYGTVGADVVRALRREEAGRAALTAVLVRDISKYKSTEEAELPLTDSMAEFLACQPDVVVECAGHAALRTCGAEVLASGADLVVVSVGALAEDELLEHFTRAALAAGSRLVVPSAAIGGLDRIAAGSVGQMERVTLTTRKPPRAWYGTRVEQEVDLATLAESYCAFEGPAREAARLFPESVNVSAALSLAGIGMDRTQVRVFADPTIEHNTHEIEAHGHFGSIRLHIANTPSKENPKTGYIVAMSVIKTLRGMTAPLLIGL</sequence>
<gene>
    <name evidence="6" type="primary">nadX</name>
    <name evidence="9" type="ORF">IDH44_07045</name>
</gene>
<dbReference type="Gene3D" id="3.40.50.720">
    <property type="entry name" value="NAD(P)-binding Rossmann-like Domain"/>
    <property type="match status" value="1"/>
</dbReference>
<dbReference type="InterPro" id="IPR002811">
    <property type="entry name" value="Asp_DH"/>
</dbReference>
<evidence type="ECO:0000256" key="5">
    <source>
        <dbReference type="ARBA" id="ARBA00023027"/>
    </source>
</evidence>
<keyword evidence="10" id="KW-1185">Reference proteome</keyword>
<evidence type="ECO:0000259" key="8">
    <source>
        <dbReference type="Pfam" id="PF03447"/>
    </source>
</evidence>
<keyword evidence="3 6" id="KW-0521">NADP</keyword>
<comment type="caution">
    <text evidence="9">The sequence shown here is derived from an EMBL/GenBank/DDBJ whole genome shotgun (WGS) entry which is preliminary data.</text>
</comment>
<comment type="pathway">
    <text evidence="6">Cofactor biosynthesis; NAD(+) biosynthesis; iminoaspartate from L-aspartate (dehydrogenase route): step 1/1.</text>
</comment>
<feature type="domain" description="Aspartate/homoserine dehydrogenase NAD-binding" evidence="8">
    <location>
        <begin position="16"/>
        <end position="128"/>
    </location>
</feature>
<dbReference type="InterPro" id="IPR011182">
    <property type="entry name" value="L-Asp_DH"/>
</dbReference>
<dbReference type="EC" id="1.4.1.21" evidence="6"/>
<dbReference type="GO" id="GO:0050661">
    <property type="term" value="F:NADP binding"/>
    <property type="evidence" value="ECO:0007669"/>
    <property type="project" value="UniProtKB-UniRule"/>
</dbReference>
<evidence type="ECO:0000256" key="4">
    <source>
        <dbReference type="ARBA" id="ARBA00023002"/>
    </source>
</evidence>
<name>A0A927BSH0_9BACL</name>
<feature type="active site" evidence="6">
    <location>
        <position position="227"/>
    </location>
</feature>
<dbReference type="NCBIfam" id="NF009828">
    <property type="entry name" value="PRK13303.1-3"/>
    <property type="match status" value="1"/>
</dbReference>
<dbReference type="GO" id="GO:0016639">
    <property type="term" value="F:oxidoreductase activity, acting on the CH-NH2 group of donors, NAD or NADP as acceptor"/>
    <property type="evidence" value="ECO:0007669"/>
    <property type="project" value="UniProtKB-UniRule"/>
</dbReference>
<evidence type="ECO:0000313" key="10">
    <source>
        <dbReference type="Proteomes" id="UP000621560"/>
    </source>
</evidence>
<dbReference type="EMBL" id="JACXIZ010000013">
    <property type="protein sequence ID" value="MBD2844940.1"/>
    <property type="molecule type" value="Genomic_DNA"/>
</dbReference>
<dbReference type="Pfam" id="PF03447">
    <property type="entry name" value="NAD_binding_3"/>
    <property type="match status" value="1"/>
</dbReference>
<evidence type="ECO:0000256" key="2">
    <source>
        <dbReference type="ARBA" id="ARBA00022642"/>
    </source>
</evidence>
<keyword evidence="2 6" id="KW-0662">Pyridine nucleotide biosynthesis</keyword>
<feature type="domain" description="Aspartate dehydrogenase" evidence="7">
    <location>
        <begin position="176"/>
        <end position="262"/>
    </location>
</feature>
<evidence type="ECO:0000313" key="9">
    <source>
        <dbReference type="EMBL" id="MBD2844940.1"/>
    </source>
</evidence>
<comment type="catalytic activity">
    <reaction evidence="6">
        <text>L-aspartate + NAD(+) + H2O = oxaloacetate + NH4(+) + NADH + H(+)</text>
        <dbReference type="Rhea" id="RHEA:11788"/>
        <dbReference type="ChEBI" id="CHEBI:15377"/>
        <dbReference type="ChEBI" id="CHEBI:15378"/>
        <dbReference type="ChEBI" id="CHEBI:16452"/>
        <dbReference type="ChEBI" id="CHEBI:28938"/>
        <dbReference type="ChEBI" id="CHEBI:29991"/>
        <dbReference type="ChEBI" id="CHEBI:57540"/>
        <dbReference type="ChEBI" id="CHEBI:57945"/>
        <dbReference type="EC" id="1.4.1.21"/>
    </reaction>
</comment>
<dbReference type="Proteomes" id="UP000621560">
    <property type="component" value="Unassembled WGS sequence"/>
</dbReference>
<dbReference type="RefSeq" id="WP_190916071.1">
    <property type="nucleotide sequence ID" value="NZ_JACXIZ010000013.1"/>
</dbReference>
<organism evidence="9 10">
    <name type="scientific">Paenibacillus sabuli</name>
    <dbReference type="NCBI Taxonomy" id="2772509"/>
    <lineage>
        <taxon>Bacteria</taxon>
        <taxon>Bacillati</taxon>
        <taxon>Bacillota</taxon>
        <taxon>Bacilli</taxon>
        <taxon>Bacillales</taxon>
        <taxon>Paenibacillaceae</taxon>
        <taxon>Paenibacillus</taxon>
    </lineage>
</organism>
<dbReference type="SUPFAM" id="SSF55347">
    <property type="entry name" value="Glyceraldehyde-3-phosphate dehydrogenase-like, C-terminal domain"/>
    <property type="match status" value="1"/>
</dbReference>
<dbReference type="PANTHER" id="PTHR31873:SF6">
    <property type="entry name" value="ASPARTATE DEHYDROGENASE DOMAIN-CONTAINING PROTEIN"/>
    <property type="match status" value="1"/>
</dbReference>
<evidence type="ECO:0000256" key="3">
    <source>
        <dbReference type="ARBA" id="ARBA00022857"/>
    </source>
</evidence>
<dbReference type="InterPro" id="IPR020626">
    <property type="entry name" value="Asp_DH_prok"/>
</dbReference>
<comment type="miscellaneous">
    <text evidence="6">The iminoaspartate product is unstable in aqueous solution and can decompose to oxaloacetate and ammonia.</text>
</comment>
<dbReference type="PANTHER" id="PTHR31873">
    <property type="entry name" value="L-ASPARTATE DEHYDROGENASE-RELATED"/>
    <property type="match status" value="1"/>
</dbReference>
<dbReference type="GO" id="GO:0051287">
    <property type="term" value="F:NAD binding"/>
    <property type="evidence" value="ECO:0007669"/>
    <property type="project" value="UniProtKB-UniRule"/>
</dbReference>
<dbReference type="HAMAP" id="MF_01265">
    <property type="entry name" value="NadX"/>
    <property type="match status" value="1"/>
</dbReference>
<dbReference type="Gene3D" id="3.30.360.10">
    <property type="entry name" value="Dihydrodipicolinate Reductase, domain 2"/>
    <property type="match status" value="1"/>
</dbReference>
<proteinExistence type="inferred from homology"/>